<dbReference type="InterPro" id="IPR013762">
    <property type="entry name" value="Integrase-like_cat_sf"/>
</dbReference>
<dbReference type="PANTHER" id="PTHR30349:SF81">
    <property type="entry name" value="TYROSINE RECOMBINASE XERC"/>
    <property type="match status" value="1"/>
</dbReference>
<accession>A0A174KRN1</accession>
<name>A0A174KRN1_9FIRM</name>
<feature type="domain" description="Tyr recombinase" evidence="4">
    <location>
        <begin position="125"/>
        <end position="316"/>
    </location>
</feature>
<dbReference type="InterPro" id="IPR050090">
    <property type="entry name" value="Tyrosine_recombinase_XerCD"/>
</dbReference>
<dbReference type="GO" id="GO:0006310">
    <property type="term" value="P:DNA recombination"/>
    <property type="evidence" value="ECO:0007669"/>
    <property type="project" value="UniProtKB-KW"/>
</dbReference>
<evidence type="ECO:0000259" key="4">
    <source>
        <dbReference type="PROSITE" id="PS51898"/>
    </source>
</evidence>
<organism evidence="6 7">
    <name type="scientific">Enterocloster clostridioformis</name>
    <dbReference type="NCBI Taxonomy" id="1531"/>
    <lineage>
        <taxon>Bacteria</taxon>
        <taxon>Bacillati</taxon>
        <taxon>Bacillota</taxon>
        <taxon>Clostridia</taxon>
        <taxon>Lachnospirales</taxon>
        <taxon>Lachnospiraceae</taxon>
        <taxon>Enterocloster</taxon>
    </lineage>
</organism>
<evidence type="ECO:0000313" key="7">
    <source>
        <dbReference type="Proteomes" id="UP000095512"/>
    </source>
</evidence>
<evidence type="ECO:0000313" key="6">
    <source>
        <dbReference type="EMBL" id="CUP12225.1"/>
    </source>
</evidence>
<gene>
    <name evidence="6" type="primary">xerD_8</name>
    <name evidence="6" type="ORF">ERS852480_02676</name>
</gene>
<protein>
    <submittedName>
        <fullName evidence="6">Integrase family protein</fullName>
    </submittedName>
</protein>
<dbReference type="GO" id="GO:0015074">
    <property type="term" value="P:DNA integration"/>
    <property type="evidence" value="ECO:0007669"/>
    <property type="project" value="InterPro"/>
</dbReference>
<dbReference type="InterPro" id="IPR044068">
    <property type="entry name" value="CB"/>
</dbReference>
<dbReference type="InterPro" id="IPR002104">
    <property type="entry name" value="Integrase_catalytic"/>
</dbReference>
<dbReference type="Proteomes" id="UP000095512">
    <property type="component" value="Unassembled WGS sequence"/>
</dbReference>
<dbReference type="InterPro" id="IPR010998">
    <property type="entry name" value="Integrase_recombinase_N"/>
</dbReference>
<evidence type="ECO:0000256" key="3">
    <source>
        <dbReference type="PROSITE-ProRule" id="PRU01248"/>
    </source>
</evidence>
<evidence type="ECO:0000256" key="1">
    <source>
        <dbReference type="ARBA" id="ARBA00023125"/>
    </source>
</evidence>
<evidence type="ECO:0000259" key="5">
    <source>
        <dbReference type="PROSITE" id="PS51900"/>
    </source>
</evidence>
<dbReference type="SUPFAM" id="SSF56349">
    <property type="entry name" value="DNA breaking-rejoining enzymes"/>
    <property type="match status" value="1"/>
</dbReference>
<keyword evidence="2" id="KW-0233">DNA recombination</keyword>
<proteinExistence type="predicted"/>
<dbReference type="PROSITE" id="PS51898">
    <property type="entry name" value="TYR_RECOMBINASE"/>
    <property type="match status" value="1"/>
</dbReference>
<dbReference type="EMBL" id="CZAB01000022">
    <property type="protein sequence ID" value="CUP12225.1"/>
    <property type="molecule type" value="Genomic_DNA"/>
</dbReference>
<dbReference type="Pfam" id="PF00589">
    <property type="entry name" value="Phage_integrase"/>
    <property type="match status" value="1"/>
</dbReference>
<dbReference type="InterPro" id="IPR011010">
    <property type="entry name" value="DNA_brk_join_enz"/>
</dbReference>
<dbReference type="AlphaFoldDB" id="A0A174KRN1"/>
<reference evidence="6 7" key="1">
    <citation type="submission" date="2015-09" db="EMBL/GenBank/DDBJ databases">
        <authorList>
            <consortium name="Pathogen Informatics"/>
        </authorList>
    </citation>
    <scope>NUCLEOTIDE SEQUENCE [LARGE SCALE GENOMIC DNA]</scope>
    <source>
        <strain evidence="6 7">2789STDY5834865</strain>
    </source>
</reference>
<dbReference type="Gene3D" id="1.10.150.130">
    <property type="match status" value="1"/>
</dbReference>
<dbReference type="RefSeq" id="WP_057572024.1">
    <property type="nucleotide sequence ID" value="NZ_CZAB01000022.1"/>
</dbReference>
<sequence>MKKNNREAARMAGYISEFLHDYAPQFLTSSEHTLKSYRDALTLYIVFLEEKGITHDSLGRCCFERAFIEEWIIWLKDARRCSPETCNIRLGSLRAFLEFLGNKEIGLLYLYQEAKLIKRQKCQKKKVEGLTREAVAAILAAPDPSTRTGKRDLVFLTLLYATAARLDEILSVRLSHLYLDAAKPYVNLYGKGNKIRTAYLLPRAVEHIRLYLKAFHEPEPDPEVYLFYSRIGGKYVKLTEPALDKRIKIYAADAHKRCPEVPLDTHAHQFRHAKATHWLEDGMNIIQISFLLGHASLDTTMRYLDITTDDKRKALATLENEKEKNVTKKWKDSNGSLADFCGLKR</sequence>
<dbReference type="Gene3D" id="1.10.443.10">
    <property type="entry name" value="Intergrase catalytic core"/>
    <property type="match status" value="1"/>
</dbReference>
<feature type="domain" description="Core-binding (CB)" evidence="5">
    <location>
        <begin position="17"/>
        <end position="101"/>
    </location>
</feature>
<evidence type="ECO:0000256" key="2">
    <source>
        <dbReference type="ARBA" id="ARBA00023172"/>
    </source>
</evidence>
<dbReference type="GO" id="GO:0003677">
    <property type="term" value="F:DNA binding"/>
    <property type="evidence" value="ECO:0007669"/>
    <property type="project" value="UniProtKB-UniRule"/>
</dbReference>
<dbReference type="PANTHER" id="PTHR30349">
    <property type="entry name" value="PHAGE INTEGRASE-RELATED"/>
    <property type="match status" value="1"/>
</dbReference>
<dbReference type="PROSITE" id="PS51900">
    <property type="entry name" value="CB"/>
    <property type="match status" value="1"/>
</dbReference>
<keyword evidence="1 3" id="KW-0238">DNA-binding</keyword>